<reference evidence="4 5" key="1">
    <citation type="submission" date="2024-01" db="EMBL/GenBank/DDBJ databases">
        <title>Complete genome of Cladobotryum mycophilum ATHUM6906.</title>
        <authorList>
            <person name="Christinaki A.C."/>
            <person name="Myridakis A.I."/>
            <person name="Kouvelis V.N."/>
        </authorList>
    </citation>
    <scope>NUCLEOTIDE SEQUENCE [LARGE SCALE GENOMIC DNA]</scope>
    <source>
        <strain evidence="4 5">ATHUM6906</strain>
    </source>
</reference>
<dbReference type="InterPro" id="IPR051478">
    <property type="entry name" value="Beta-lactamase-like_AB/R"/>
</dbReference>
<feature type="domain" description="Beta-lactamase-like ARB-00930-like C-terminal" evidence="3">
    <location>
        <begin position="420"/>
        <end position="570"/>
    </location>
</feature>
<dbReference type="PANTHER" id="PTHR22935:SF97">
    <property type="entry name" value="BETA-LACTAMASE-RELATED DOMAIN-CONTAINING PROTEIN"/>
    <property type="match status" value="1"/>
</dbReference>
<comment type="caution">
    <text evidence="4">The sequence shown here is derived from an EMBL/GenBank/DDBJ whole genome shotgun (WGS) entry which is preliminary data.</text>
</comment>
<sequence>MSFLKLLAFNLFAAIAAAQGSLSPAGSDCPIAGPAFPFPSHLSSSSALSNAKDRFEALLADKSKGFQTADTAFAVAMFSAKENTTLYEHFYTSPNAEFGVEKVDVNTVFRIASLTKDPITKYVPELASQASTVKPPAGTVYDDINDVRWDEVTLGELLSQTSGIGFDVALGELSALVPEHVLSATGLPPLSEDDVLKCGANATMPQCTRRQFFDLLLKKHPVFPSSHSPNYGNMAFSILRYALEVMSGLSMEEMMTNSIFKPLGLTHSSYSKAPVTGGVIPGNDTRASGWDFNLGEANAAGSVFMSTGDLVKAGQAILQSALLKPDTTRRWLKPKIQTGYLGASVGMPWEISSLVLPNKHLVEYYAKDGDLLYYHSSLVLSPDHDVGFIVLTAGPQGIQLRTEIKNALGEIFMPAVEQQAQVEASTTFDGTYVDDATNSSVTLASGFQGSAGITIKSFVSYGVAIVGPGSPADNLLGLTNTTRLFPTTLKTVSPRSKGSGTFVSRLSFRGAFVPQMQPGVLQDPCMFTWVQVDTPTYGQKAMTDWVFNLSENGAVTSVDLRMFKLNLQKVANFNSRSNKPMRVGRRRLIR</sequence>
<evidence type="ECO:0000259" key="3">
    <source>
        <dbReference type="Pfam" id="PF26335"/>
    </source>
</evidence>
<keyword evidence="1" id="KW-0732">Signal</keyword>
<dbReference type="InterPro" id="IPR012338">
    <property type="entry name" value="Beta-lactam/transpept-like"/>
</dbReference>
<evidence type="ECO:0000313" key="5">
    <source>
        <dbReference type="Proteomes" id="UP001338125"/>
    </source>
</evidence>
<feature type="signal peptide" evidence="1">
    <location>
        <begin position="1"/>
        <end position="18"/>
    </location>
</feature>
<proteinExistence type="predicted"/>
<accession>A0ABR0SIX9</accession>
<dbReference type="Proteomes" id="UP001338125">
    <property type="component" value="Unassembled WGS sequence"/>
</dbReference>
<dbReference type="InterPro" id="IPR001466">
    <property type="entry name" value="Beta-lactam-related"/>
</dbReference>
<evidence type="ECO:0000256" key="1">
    <source>
        <dbReference type="SAM" id="SignalP"/>
    </source>
</evidence>
<dbReference type="Pfam" id="PF26335">
    <property type="entry name" value="ARB_00930_C"/>
    <property type="match status" value="1"/>
</dbReference>
<feature type="chain" id="PRO_5045124112" evidence="1">
    <location>
        <begin position="19"/>
        <end position="590"/>
    </location>
</feature>
<feature type="domain" description="Beta-lactamase-related" evidence="2">
    <location>
        <begin position="81"/>
        <end position="401"/>
    </location>
</feature>
<gene>
    <name evidence="4" type="ORF">PT974_05486</name>
</gene>
<dbReference type="PANTHER" id="PTHR22935">
    <property type="entry name" value="PENICILLIN-BINDING PROTEIN"/>
    <property type="match status" value="1"/>
</dbReference>
<dbReference type="Gene3D" id="3.40.710.10">
    <property type="entry name" value="DD-peptidase/beta-lactamase superfamily"/>
    <property type="match status" value="1"/>
</dbReference>
<keyword evidence="5" id="KW-1185">Reference proteome</keyword>
<dbReference type="Pfam" id="PF00144">
    <property type="entry name" value="Beta-lactamase"/>
    <property type="match status" value="1"/>
</dbReference>
<protein>
    <submittedName>
        <fullName evidence="4">Beta-lactamase-like sdnR-like protein</fullName>
    </submittedName>
</protein>
<dbReference type="EMBL" id="JAVFKD010000012">
    <property type="protein sequence ID" value="KAK5992088.1"/>
    <property type="molecule type" value="Genomic_DNA"/>
</dbReference>
<dbReference type="SUPFAM" id="SSF56601">
    <property type="entry name" value="beta-lactamase/transpeptidase-like"/>
    <property type="match status" value="1"/>
</dbReference>
<organism evidence="4 5">
    <name type="scientific">Cladobotryum mycophilum</name>
    <dbReference type="NCBI Taxonomy" id="491253"/>
    <lineage>
        <taxon>Eukaryota</taxon>
        <taxon>Fungi</taxon>
        <taxon>Dikarya</taxon>
        <taxon>Ascomycota</taxon>
        <taxon>Pezizomycotina</taxon>
        <taxon>Sordariomycetes</taxon>
        <taxon>Hypocreomycetidae</taxon>
        <taxon>Hypocreales</taxon>
        <taxon>Hypocreaceae</taxon>
        <taxon>Cladobotryum</taxon>
    </lineage>
</organism>
<dbReference type="InterPro" id="IPR058664">
    <property type="entry name" value="ARB_00930-like_C"/>
</dbReference>
<name>A0ABR0SIX9_9HYPO</name>
<evidence type="ECO:0000313" key="4">
    <source>
        <dbReference type="EMBL" id="KAK5992088.1"/>
    </source>
</evidence>
<evidence type="ECO:0000259" key="2">
    <source>
        <dbReference type="Pfam" id="PF00144"/>
    </source>
</evidence>